<feature type="signal peptide" evidence="2">
    <location>
        <begin position="1"/>
        <end position="18"/>
    </location>
</feature>
<evidence type="ECO:0000313" key="4">
    <source>
        <dbReference type="Proteomes" id="UP001185092"/>
    </source>
</evidence>
<reference evidence="3" key="1">
    <citation type="submission" date="2023-07" db="EMBL/GenBank/DDBJ databases">
        <title>Genomic Encyclopedia of Type Strains, Phase IV (KMG-IV): sequencing the most valuable type-strain genomes for metagenomic binning, comparative biology and taxonomic classification.</title>
        <authorList>
            <person name="Goeker M."/>
        </authorList>
    </citation>
    <scope>NUCLEOTIDE SEQUENCE</scope>
    <source>
        <strain evidence="3">DSM 26174</strain>
    </source>
</reference>
<sequence>MKNIAIALLALTPLFILSSCGHGSKHQNGVVEKVVEKGKSYNGISISSEDHLAEENLIEIKVAGMSFMIPERKSKIKSFACGDCHSKPLEELKSNEEGFKKAHWDIKLDHASSSTMDCMSCHDDKDMNHLKTLTGQQVDFNRSDRSCQQCHSQQHSDWVGGAHGKRIKSWASPRASKTCVSCHDPHKPHIESRWPSRYNTNNAE</sequence>
<dbReference type="InterPro" id="IPR036280">
    <property type="entry name" value="Multihaem_cyt_sf"/>
</dbReference>
<dbReference type="PROSITE" id="PS51257">
    <property type="entry name" value="PROKAR_LIPOPROTEIN"/>
    <property type="match status" value="1"/>
</dbReference>
<feature type="chain" id="PRO_5042274541" evidence="2">
    <location>
        <begin position="19"/>
        <end position="204"/>
    </location>
</feature>
<dbReference type="Proteomes" id="UP001185092">
    <property type="component" value="Unassembled WGS sequence"/>
</dbReference>
<protein>
    <submittedName>
        <fullName evidence="3">Nitrate/TMAO reductase-like tetraheme cytochrome c subunit</fullName>
    </submittedName>
</protein>
<keyword evidence="1 2" id="KW-0732">Signal</keyword>
<comment type="caution">
    <text evidence="3">The sequence shown here is derived from an EMBL/GenBank/DDBJ whole genome shotgun (WGS) entry which is preliminary data.</text>
</comment>
<dbReference type="RefSeq" id="WP_309936812.1">
    <property type="nucleotide sequence ID" value="NZ_AP025305.1"/>
</dbReference>
<gene>
    <name evidence="3" type="ORF">HNQ88_000330</name>
</gene>
<name>A0AAE4BNY5_9BACT</name>
<dbReference type="SUPFAM" id="SSF48695">
    <property type="entry name" value="Multiheme cytochromes"/>
    <property type="match status" value="1"/>
</dbReference>
<accession>A0AAE4BNY5</accession>
<proteinExistence type="predicted"/>
<dbReference type="PANTHER" id="PTHR35038">
    <property type="entry name" value="DISSIMILATORY SULFITE REDUCTASE SIRA"/>
    <property type="match status" value="1"/>
</dbReference>
<dbReference type="InterPro" id="IPR051829">
    <property type="entry name" value="Multiheme_Cytochr_ET"/>
</dbReference>
<evidence type="ECO:0000313" key="3">
    <source>
        <dbReference type="EMBL" id="MDR6237354.1"/>
    </source>
</evidence>
<evidence type="ECO:0000256" key="2">
    <source>
        <dbReference type="SAM" id="SignalP"/>
    </source>
</evidence>
<dbReference type="PANTHER" id="PTHR35038:SF8">
    <property type="entry name" value="C-TYPE POLYHEME CYTOCHROME OMCC"/>
    <property type="match status" value="1"/>
</dbReference>
<organism evidence="3 4">
    <name type="scientific">Aureibacter tunicatorum</name>
    <dbReference type="NCBI Taxonomy" id="866807"/>
    <lineage>
        <taxon>Bacteria</taxon>
        <taxon>Pseudomonadati</taxon>
        <taxon>Bacteroidota</taxon>
        <taxon>Cytophagia</taxon>
        <taxon>Cytophagales</taxon>
        <taxon>Persicobacteraceae</taxon>
        <taxon>Aureibacter</taxon>
    </lineage>
</organism>
<dbReference type="Gene3D" id="3.90.10.10">
    <property type="entry name" value="Cytochrome C3"/>
    <property type="match status" value="1"/>
</dbReference>
<dbReference type="AlphaFoldDB" id="A0AAE4BNY5"/>
<dbReference type="EMBL" id="JAVDQD010000001">
    <property type="protein sequence ID" value="MDR6237354.1"/>
    <property type="molecule type" value="Genomic_DNA"/>
</dbReference>
<keyword evidence="4" id="KW-1185">Reference proteome</keyword>
<evidence type="ECO:0000256" key="1">
    <source>
        <dbReference type="ARBA" id="ARBA00022729"/>
    </source>
</evidence>